<dbReference type="RefSeq" id="NP_494026.1">
    <property type="nucleotide sequence ID" value="NM_061625.6"/>
</dbReference>
<dbReference type="PaxDb" id="6239-ZC204.7"/>
<dbReference type="UCSC" id="ZC204.7">
    <property type="organism name" value="c. elegans"/>
</dbReference>
<evidence type="ECO:0000313" key="4">
    <source>
        <dbReference type="WormBase" id="ZC204.7"/>
    </source>
</evidence>
<dbReference type="HOGENOM" id="CLU_028840_1_4_1"/>
<proteinExistence type="predicted"/>
<dbReference type="Proteomes" id="UP000001940">
    <property type="component" value="Chromosome II"/>
</dbReference>
<dbReference type="PIR" id="T25956">
    <property type="entry name" value="T25956"/>
</dbReference>
<gene>
    <name evidence="2 4" type="primary">fbxb-15</name>
    <name evidence="2" type="ORF">CELE_ZC204.7</name>
    <name evidence="4" type="ORF">ZC204.7</name>
</gene>
<evidence type="ECO:0000313" key="2">
    <source>
        <dbReference type="EMBL" id="CCD63688.1"/>
    </source>
</evidence>
<organism evidence="2 3">
    <name type="scientific">Caenorhabditis elegans</name>
    <dbReference type="NCBI Taxonomy" id="6239"/>
    <lineage>
        <taxon>Eukaryota</taxon>
        <taxon>Metazoa</taxon>
        <taxon>Ecdysozoa</taxon>
        <taxon>Nematoda</taxon>
        <taxon>Chromadorea</taxon>
        <taxon>Rhabditida</taxon>
        <taxon>Rhabditina</taxon>
        <taxon>Rhabditomorpha</taxon>
        <taxon>Rhabditoidea</taxon>
        <taxon>Rhabditidae</taxon>
        <taxon>Peloderinae</taxon>
        <taxon>Caenorhabditis</taxon>
    </lineage>
</organism>
<evidence type="ECO:0000259" key="1">
    <source>
        <dbReference type="PROSITE" id="PS50181"/>
    </source>
</evidence>
<dbReference type="InterPro" id="IPR001810">
    <property type="entry name" value="F-box_dom"/>
</dbReference>
<dbReference type="InterPro" id="IPR053222">
    <property type="entry name" value="Zygotic_Embryogenesis-Asso"/>
</dbReference>
<dbReference type="Pfam" id="PF00646">
    <property type="entry name" value="F-box"/>
    <property type="match status" value="1"/>
</dbReference>
<dbReference type="InterPro" id="IPR012885">
    <property type="entry name" value="F-box_Sdz-33"/>
</dbReference>
<dbReference type="AGR" id="WB:WBGene00022557"/>
<dbReference type="InParanoid" id="P91541"/>
<dbReference type="STRING" id="6239.ZC204.7.1"/>
<feature type="domain" description="F-box" evidence="1">
    <location>
        <begin position="5"/>
        <end position="54"/>
    </location>
</feature>
<dbReference type="KEGG" id="cel:CELE_ZC204.7"/>
<dbReference type="WormBase" id="ZC204.7">
    <property type="protein sequence ID" value="CE29615"/>
    <property type="gene ID" value="WBGene00022557"/>
    <property type="gene designation" value="fbxb-15"/>
</dbReference>
<dbReference type="CTD" id="173535"/>
<dbReference type="EMBL" id="BX284602">
    <property type="protein sequence ID" value="CCD63688.1"/>
    <property type="molecule type" value="Genomic_DNA"/>
</dbReference>
<reference evidence="2 3" key="1">
    <citation type="journal article" date="1998" name="Science">
        <title>Genome sequence of the nematode C. elegans: a platform for investigating biology.</title>
        <authorList>
            <consortium name="The C. elegans sequencing consortium"/>
            <person name="Sulson J.E."/>
            <person name="Waterston R."/>
        </authorList>
    </citation>
    <scope>NUCLEOTIDE SEQUENCE [LARGE SCALE GENOMIC DNA]</scope>
    <source>
        <strain evidence="2 3">Bristol N2</strain>
    </source>
</reference>
<dbReference type="OMA" id="NIEICFI"/>
<dbReference type="FunCoup" id="P91541">
    <property type="interactions" value="811"/>
</dbReference>
<keyword evidence="3" id="KW-1185">Reference proteome</keyword>
<dbReference type="AlphaFoldDB" id="P91541"/>
<evidence type="ECO:0000313" key="3">
    <source>
        <dbReference type="Proteomes" id="UP000001940"/>
    </source>
</evidence>
<dbReference type="PROSITE" id="PS50181">
    <property type="entry name" value="FBOX"/>
    <property type="match status" value="1"/>
</dbReference>
<dbReference type="Pfam" id="PF07735">
    <property type="entry name" value="FBA_2"/>
    <property type="match status" value="1"/>
</dbReference>
<name>P91541_CAEEL</name>
<dbReference type="PANTHER" id="PTHR22899:SF0">
    <property type="entry name" value="F-BOX ASSOCIATED DOMAIN-CONTAINING PROTEIN-RELATED"/>
    <property type="match status" value="1"/>
</dbReference>
<accession>P91541</accession>
<dbReference type="PhylomeDB" id="P91541"/>
<dbReference type="GeneID" id="173535"/>
<dbReference type="Bgee" id="WBGene00022557">
    <property type="expression patterns" value="Expressed in embryo and 3 other cell types or tissues"/>
</dbReference>
<dbReference type="PANTHER" id="PTHR22899">
    <property type="entry name" value="CYCLIN-RELATED F-BOX FAMILY"/>
    <property type="match status" value="1"/>
</dbReference>
<protein>
    <submittedName>
        <fullName evidence="2">F-box domain-containing protein</fullName>
    </submittedName>
</protein>
<sequence length="302" mass="34689">MAADPFPILHLPSLALQKCLKQMSVAQLISISFLSKNTTEIIRMLEKEDINETITLTQSVSLNLSSKWLKIYDFISKPDQILQAAKICEHSVNSGPEELYVPGCTVKQLIDQVAYLFFQNEGILLQIVNLQSDYLKDVEEYSKNLNIEICFIDSTEIEEVPLLKFFSSVEKLRVSKIRISNSVHIQNFKKLNLPAMTLHKILCSNSSNIIVDDSLLSNKDLNLLMKHWMKGSNPRLRTMDFWGQYGPAIQTPIFEGIDVENLERDYRSNDTVCEIKRNDGTKAEIRFSPSLRRFRMKVTSFF</sequence>